<dbReference type="RefSeq" id="WP_379578785.1">
    <property type="nucleotide sequence ID" value="NZ_JBHUFV010000061.1"/>
</dbReference>
<keyword evidence="2" id="KW-1185">Reference proteome</keyword>
<organism evidence="1 2">
    <name type="scientific">Nonomuraea mangrovi</name>
    <dbReference type="NCBI Taxonomy" id="2316207"/>
    <lineage>
        <taxon>Bacteria</taxon>
        <taxon>Bacillati</taxon>
        <taxon>Actinomycetota</taxon>
        <taxon>Actinomycetes</taxon>
        <taxon>Streptosporangiales</taxon>
        <taxon>Streptosporangiaceae</taxon>
        <taxon>Nonomuraea</taxon>
    </lineage>
</organism>
<comment type="caution">
    <text evidence="1">The sequence shown here is derived from an EMBL/GenBank/DDBJ whole genome shotgun (WGS) entry which is preliminary data.</text>
</comment>
<evidence type="ECO:0000313" key="2">
    <source>
        <dbReference type="Proteomes" id="UP001597368"/>
    </source>
</evidence>
<reference evidence="2" key="1">
    <citation type="journal article" date="2019" name="Int. J. Syst. Evol. Microbiol.">
        <title>The Global Catalogue of Microorganisms (GCM) 10K type strain sequencing project: providing services to taxonomists for standard genome sequencing and annotation.</title>
        <authorList>
            <consortium name="The Broad Institute Genomics Platform"/>
            <consortium name="The Broad Institute Genome Sequencing Center for Infectious Disease"/>
            <person name="Wu L."/>
            <person name="Ma J."/>
        </authorList>
    </citation>
    <scope>NUCLEOTIDE SEQUENCE [LARGE SCALE GENOMIC DNA]</scope>
    <source>
        <strain evidence="2">ICMP 6774ER</strain>
    </source>
</reference>
<name>A0ABW4T6B3_9ACTN</name>
<accession>A0ABW4T6B3</accession>
<protein>
    <submittedName>
        <fullName evidence="1">Uncharacterized protein</fullName>
    </submittedName>
</protein>
<dbReference type="EMBL" id="JBHUFV010000061">
    <property type="protein sequence ID" value="MFD1937523.1"/>
    <property type="molecule type" value="Genomic_DNA"/>
</dbReference>
<gene>
    <name evidence="1" type="ORF">ACFSKW_39255</name>
</gene>
<evidence type="ECO:0000313" key="1">
    <source>
        <dbReference type="EMBL" id="MFD1937523.1"/>
    </source>
</evidence>
<sequence length="64" mass="6153">MTVLSALPSATRGAVLLSLAGAFPAGCGSTPGSAAKSDVSAQEAATSTATWLTPTFDAILTAVA</sequence>
<dbReference type="Proteomes" id="UP001597368">
    <property type="component" value="Unassembled WGS sequence"/>
</dbReference>
<proteinExistence type="predicted"/>